<dbReference type="EMBL" id="LBYB01000007">
    <property type="protein sequence ID" value="KKR41712.1"/>
    <property type="molecule type" value="Genomic_DNA"/>
</dbReference>
<evidence type="ECO:0000256" key="2">
    <source>
        <dbReference type="ARBA" id="ARBA00023239"/>
    </source>
</evidence>
<proteinExistence type="inferred from homology"/>
<dbReference type="GO" id="GO:0006099">
    <property type="term" value="P:tricarboxylic acid cycle"/>
    <property type="evidence" value="ECO:0007669"/>
    <property type="project" value="InterPro"/>
</dbReference>
<keyword evidence="3" id="KW-0120">Carbon dioxide fixation</keyword>
<comment type="caution">
    <text evidence="5">The sequence shown here is derived from an EMBL/GenBank/DDBJ whole genome shotgun (WGS) entry which is preliminary data.</text>
</comment>
<evidence type="ECO:0000313" key="6">
    <source>
        <dbReference type="Proteomes" id="UP000034881"/>
    </source>
</evidence>
<dbReference type="HAMAP" id="MF_01904">
    <property type="entry name" value="PEPcase_type2"/>
    <property type="match status" value="1"/>
</dbReference>
<reference evidence="5 6" key="1">
    <citation type="journal article" date="2015" name="Nature">
        <title>rRNA introns, odd ribosomes, and small enigmatic genomes across a large radiation of phyla.</title>
        <authorList>
            <person name="Brown C.T."/>
            <person name="Hug L.A."/>
            <person name="Thomas B.C."/>
            <person name="Sharon I."/>
            <person name="Castelle C.J."/>
            <person name="Singh A."/>
            <person name="Wilkins M.J."/>
            <person name="Williams K.H."/>
            <person name="Banfield J.F."/>
        </authorList>
    </citation>
    <scope>NUCLEOTIDE SEQUENCE [LARGE SCALE GENOMIC DNA]</scope>
</reference>
<organism evidence="5 6">
    <name type="scientific">Candidatus Daviesbacteria bacterium GW2011_GWC2_40_12</name>
    <dbReference type="NCBI Taxonomy" id="1618431"/>
    <lineage>
        <taxon>Bacteria</taxon>
        <taxon>Candidatus Daviesiibacteriota</taxon>
    </lineage>
</organism>
<evidence type="ECO:0000256" key="1">
    <source>
        <dbReference type="ARBA" id="ARBA00022842"/>
    </source>
</evidence>
<gene>
    <name evidence="5" type="ORF">UT77_C0007G0014</name>
</gene>
<dbReference type="AlphaFoldDB" id="A0A0G0TUY6"/>
<dbReference type="PIRSF" id="PIRSF006677">
    <property type="entry name" value="UCP006677"/>
    <property type="match status" value="1"/>
</dbReference>
<accession>A0A0G0TUY6</accession>
<dbReference type="GO" id="GO:0008964">
    <property type="term" value="F:phosphoenolpyruvate carboxylase activity"/>
    <property type="evidence" value="ECO:0007669"/>
    <property type="project" value="UniProtKB-UniRule"/>
</dbReference>
<dbReference type="InterPro" id="IPR007566">
    <property type="entry name" value="PEP_COase_arc-type"/>
</dbReference>
<evidence type="ECO:0000256" key="4">
    <source>
        <dbReference type="NCBIfam" id="TIGR02751"/>
    </source>
</evidence>
<protein>
    <recommendedName>
        <fullName evidence="4">Phosphoenolpyruvate carboxylase</fullName>
        <ecNumber evidence="4">4.1.1.31</ecNumber>
    </recommendedName>
</protein>
<dbReference type="InterPro" id="IPR015813">
    <property type="entry name" value="Pyrv/PenolPyrv_kinase-like_dom"/>
</dbReference>
<dbReference type="PATRIC" id="fig|1618431.3.peg.931"/>
<dbReference type="SUPFAM" id="SSF51621">
    <property type="entry name" value="Phosphoenolpyruvate/pyruvate domain"/>
    <property type="match status" value="1"/>
</dbReference>
<dbReference type="NCBIfam" id="TIGR02751">
    <property type="entry name" value="PEPCase_arch"/>
    <property type="match status" value="1"/>
</dbReference>
<dbReference type="Pfam" id="PF14010">
    <property type="entry name" value="PEPcase_2"/>
    <property type="match status" value="1"/>
</dbReference>
<evidence type="ECO:0000256" key="3">
    <source>
        <dbReference type="ARBA" id="ARBA00023300"/>
    </source>
</evidence>
<evidence type="ECO:0000313" key="5">
    <source>
        <dbReference type="EMBL" id="KKR41712.1"/>
    </source>
</evidence>
<dbReference type="Proteomes" id="UP000034881">
    <property type="component" value="Unassembled WGS sequence"/>
</dbReference>
<dbReference type="EC" id="4.1.1.31" evidence="4"/>
<dbReference type="GO" id="GO:0015977">
    <property type="term" value="P:carbon fixation"/>
    <property type="evidence" value="ECO:0007669"/>
    <property type="project" value="UniProtKB-KW"/>
</dbReference>
<keyword evidence="1" id="KW-0460">Magnesium</keyword>
<name>A0A0G0TUY6_9BACT</name>
<keyword evidence="2" id="KW-0456">Lyase</keyword>
<keyword evidence="5" id="KW-0670">Pyruvate</keyword>
<sequence>MTGKIPSTMATQHPDHAGVPYWHNEAYISTQFESKEVYLSFSELGIEEYKWDWEGKLVDESILERLFSNYFKFFKKNPLGLKTYLTFRLPNPKVETEFRIGRAFMNLASAASEAQHFNLPTPPLFEVILPMTTSAEEMIYIQEGYQQMHKLTHPVYRLWGILSNPRVIPLFEDVPTIISSDKILEKYLSIHKKMFKKLPPYMRPYVARSDPALNFGIIPTVLAIKIALSRYAKLESRINIPLYPIIGAAALPFRGGLNPLNVKKFINEYAGIRTTTIQSAFRYDFEKETVKKAILTLNKLLPKSKAVKIPEDEENSLQNIFPVFEKYYKEVIEKISPLVNKVAAFIPKRRERVQHTGLYGYSRSVGKVKLPRAITFTASFYSLGVPPELIGSGRGLIWAKKSGNFNIIKKYYKYLKEDLVEAGRYLNKQNLVNLSRQSRAWKKVLEDVESIEEIFGITLGPQNVNEHKHRNLTGKIFNCIKNAEDPTKYILKAALLRKSLG</sequence>